<dbReference type="HAMAP" id="MF_02126">
    <property type="entry name" value="RF_methyltr_PrmC"/>
    <property type="match status" value="1"/>
</dbReference>
<evidence type="ECO:0000313" key="9">
    <source>
        <dbReference type="EMBL" id="MBB5376090.1"/>
    </source>
</evidence>
<dbReference type="RefSeq" id="WP_184110366.1">
    <property type="nucleotide sequence ID" value="NZ_BNAJ01000003.1"/>
</dbReference>
<feature type="domain" description="Release factor glutamine methyltransferase N-terminal" evidence="7">
    <location>
        <begin position="8"/>
        <end position="76"/>
    </location>
</feature>
<dbReference type="InterPro" id="IPR007848">
    <property type="entry name" value="Small_mtfrase_dom"/>
</dbReference>
<evidence type="ECO:0000256" key="3">
    <source>
        <dbReference type="ARBA" id="ARBA00022691"/>
    </source>
</evidence>
<dbReference type="GO" id="GO:0003676">
    <property type="term" value="F:nucleic acid binding"/>
    <property type="evidence" value="ECO:0007669"/>
    <property type="project" value="InterPro"/>
</dbReference>
<dbReference type="InterPro" id="IPR040758">
    <property type="entry name" value="PrmC_N"/>
</dbReference>
<dbReference type="PANTHER" id="PTHR18895">
    <property type="entry name" value="HEMK METHYLTRANSFERASE"/>
    <property type="match status" value="1"/>
</dbReference>
<dbReference type="GO" id="GO:0032259">
    <property type="term" value="P:methylation"/>
    <property type="evidence" value="ECO:0007669"/>
    <property type="project" value="UniProtKB-KW"/>
</dbReference>
<gene>
    <name evidence="5 8" type="primary">prmC</name>
    <name evidence="8" type="ORF">GCM10017781_16930</name>
    <name evidence="9" type="ORF">HNQ07_001547</name>
</gene>
<keyword evidence="1 5" id="KW-0489">Methyltransferase</keyword>
<evidence type="ECO:0000259" key="6">
    <source>
        <dbReference type="Pfam" id="PF05175"/>
    </source>
</evidence>
<comment type="catalytic activity">
    <reaction evidence="4 5">
        <text>L-glutaminyl-[peptide chain release factor] + S-adenosyl-L-methionine = N(5)-methyl-L-glutaminyl-[peptide chain release factor] + S-adenosyl-L-homocysteine + H(+)</text>
        <dbReference type="Rhea" id="RHEA:42896"/>
        <dbReference type="Rhea" id="RHEA-COMP:10271"/>
        <dbReference type="Rhea" id="RHEA-COMP:10272"/>
        <dbReference type="ChEBI" id="CHEBI:15378"/>
        <dbReference type="ChEBI" id="CHEBI:30011"/>
        <dbReference type="ChEBI" id="CHEBI:57856"/>
        <dbReference type="ChEBI" id="CHEBI:59789"/>
        <dbReference type="ChEBI" id="CHEBI:61891"/>
        <dbReference type="EC" id="2.1.1.297"/>
    </reaction>
</comment>
<dbReference type="Gene3D" id="3.40.50.150">
    <property type="entry name" value="Vaccinia Virus protein VP39"/>
    <property type="match status" value="1"/>
</dbReference>
<sequence length="277" mass="29232">MPTRRERLRAATEQLTRAGVPSPEVDARALLLHALNVSPTALVTGGDLPVTPAEEATLSALLARRAAREPLQYLLGPLEWGGVLLAADPRALVPRPETEWLLHLSLRALAGVTAPRVLDVGTGTGALALGIRAARPDARVTATDVSEGTLTLARENARRNGLDVTILHADLLDGVPGVFDVIVSNPPYLPDADRTGASPEVEHDPTLALYSGPDGLDIARRLAAGATAALVPGGRLLLELDPRNVRTLAHDLDTAGWAVTVHADLTGRERFVDATRP</sequence>
<feature type="binding site" evidence="5">
    <location>
        <begin position="121"/>
        <end position="125"/>
    </location>
    <ligand>
        <name>S-adenosyl-L-methionine</name>
        <dbReference type="ChEBI" id="CHEBI:59789"/>
    </ligand>
</feature>
<evidence type="ECO:0000256" key="2">
    <source>
        <dbReference type="ARBA" id="ARBA00022679"/>
    </source>
</evidence>
<evidence type="ECO:0000313" key="11">
    <source>
        <dbReference type="Proteomes" id="UP000619376"/>
    </source>
</evidence>
<name>A0A7W8KD99_9DEIO</name>
<dbReference type="NCBIfam" id="TIGR00536">
    <property type="entry name" value="hemK_fam"/>
    <property type="match status" value="1"/>
</dbReference>
<reference evidence="9 10" key="3">
    <citation type="submission" date="2020-08" db="EMBL/GenBank/DDBJ databases">
        <title>Genomic Encyclopedia of Type Strains, Phase IV (KMG-IV): sequencing the most valuable type-strain genomes for metagenomic binning, comparative biology and taxonomic classification.</title>
        <authorList>
            <person name="Goeker M."/>
        </authorList>
    </citation>
    <scope>NUCLEOTIDE SEQUENCE [LARGE SCALE GENOMIC DNA]</scope>
    <source>
        <strain evidence="9 10">DSM 27521</strain>
    </source>
</reference>
<dbReference type="Proteomes" id="UP000539473">
    <property type="component" value="Unassembled WGS sequence"/>
</dbReference>
<dbReference type="Pfam" id="PF05175">
    <property type="entry name" value="MTS"/>
    <property type="match status" value="1"/>
</dbReference>
<feature type="binding site" evidence="5">
    <location>
        <begin position="185"/>
        <end position="188"/>
    </location>
    <ligand>
        <name>substrate</name>
    </ligand>
</feature>
<evidence type="ECO:0000313" key="10">
    <source>
        <dbReference type="Proteomes" id="UP000539473"/>
    </source>
</evidence>
<organism evidence="9 10">
    <name type="scientific">Deinococcus metalli</name>
    <dbReference type="NCBI Taxonomy" id="1141878"/>
    <lineage>
        <taxon>Bacteria</taxon>
        <taxon>Thermotogati</taxon>
        <taxon>Deinococcota</taxon>
        <taxon>Deinococci</taxon>
        <taxon>Deinococcales</taxon>
        <taxon>Deinococcaceae</taxon>
        <taxon>Deinococcus</taxon>
    </lineage>
</organism>
<comment type="function">
    <text evidence="5">Methylates the class 1 translation termination release factors RF1/PrfA and RF2/PrfB on the glutamine residue of the universally conserved GGQ motif.</text>
</comment>
<dbReference type="InterPro" id="IPR004556">
    <property type="entry name" value="HemK-like"/>
</dbReference>
<dbReference type="CDD" id="cd02440">
    <property type="entry name" value="AdoMet_MTases"/>
    <property type="match status" value="1"/>
</dbReference>
<dbReference type="InterPro" id="IPR019874">
    <property type="entry name" value="RF_methyltr_PrmC"/>
</dbReference>
<dbReference type="Gene3D" id="1.10.8.10">
    <property type="entry name" value="DNA helicase RuvA subunit, C-terminal domain"/>
    <property type="match status" value="1"/>
</dbReference>
<feature type="binding site" evidence="5">
    <location>
        <position position="185"/>
    </location>
    <ligand>
        <name>S-adenosyl-L-methionine</name>
        <dbReference type="ChEBI" id="CHEBI:59789"/>
    </ligand>
</feature>
<evidence type="ECO:0000256" key="4">
    <source>
        <dbReference type="ARBA" id="ARBA00048391"/>
    </source>
</evidence>
<proteinExistence type="inferred from homology"/>
<evidence type="ECO:0000259" key="7">
    <source>
        <dbReference type="Pfam" id="PF17827"/>
    </source>
</evidence>
<reference evidence="8" key="4">
    <citation type="submission" date="2024-05" db="EMBL/GenBank/DDBJ databases">
        <authorList>
            <person name="Sun Q."/>
            <person name="Zhou Y."/>
        </authorList>
    </citation>
    <scope>NUCLEOTIDE SEQUENCE</scope>
    <source>
        <strain evidence="8">CGMCC 1.18437</strain>
    </source>
</reference>
<dbReference type="EC" id="2.1.1.297" evidence="5"/>
<reference evidence="8" key="1">
    <citation type="journal article" date="2014" name="Int. J. Syst. Evol. Microbiol.">
        <title>Complete genome of a new Firmicutes species belonging to the dominant human colonic microbiota ('Ruminococcus bicirculans') reveals two chromosomes and a selective capacity to utilize plant glucans.</title>
        <authorList>
            <consortium name="NISC Comparative Sequencing Program"/>
            <person name="Wegmann U."/>
            <person name="Louis P."/>
            <person name="Goesmann A."/>
            <person name="Henrissat B."/>
            <person name="Duncan S.H."/>
            <person name="Flint H.J."/>
        </authorList>
    </citation>
    <scope>NUCLEOTIDE SEQUENCE</scope>
    <source>
        <strain evidence="8">CGMCC 1.18437</strain>
    </source>
</reference>
<comment type="caution">
    <text evidence="5">Lacks conserved residue(s) required for the propagation of feature annotation.</text>
</comment>
<reference evidence="11" key="2">
    <citation type="journal article" date="2019" name="Int. J. Syst. Evol. Microbiol.">
        <title>The Global Catalogue of Microorganisms (GCM) 10K type strain sequencing project: providing services to taxonomists for standard genome sequencing and annotation.</title>
        <authorList>
            <consortium name="The Broad Institute Genomics Platform"/>
            <consortium name="The Broad Institute Genome Sequencing Center for Infectious Disease"/>
            <person name="Wu L."/>
            <person name="Ma J."/>
        </authorList>
    </citation>
    <scope>NUCLEOTIDE SEQUENCE [LARGE SCALE GENOMIC DNA]</scope>
    <source>
        <strain evidence="11">CGMCC 1.18437</strain>
    </source>
</reference>
<dbReference type="GO" id="GO:0102559">
    <property type="term" value="F:peptide chain release factor N(5)-glutamine methyltransferase activity"/>
    <property type="evidence" value="ECO:0007669"/>
    <property type="project" value="UniProtKB-EC"/>
</dbReference>
<dbReference type="InterPro" id="IPR050320">
    <property type="entry name" value="N5-glutamine_MTase"/>
</dbReference>
<evidence type="ECO:0000256" key="5">
    <source>
        <dbReference type="HAMAP-Rule" id="MF_02126"/>
    </source>
</evidence>
<dbReference type="NCBIfam" id="TIGR03534">
    <property type="entry name" value="RF_mod_PrmC"/>
    <property type="match status" value="1"/>
</dbReference>
<dbReference type="InterPro" id="IPR029063">
    <property type="entry name" value="SAM-dependent_MTases_sf"/>
</dbReference>
<comment type="caution">
    <text evidence="9">The sequence shown here is derived from an EMBL/GenBank/DDBJ whole genome shotgun (WGS) entry which is preliminary data.</text>
</comment>
<keyword evidence="11" id="KW-1185">Reference proteome</keyword>
<accession>A0A7W8KD99</accession>
<dbReference type="EMBL" id="BNAJ01000003">
    <property type="protein sequence ID" value="GHF40874.1"/>
    <property type="molecule type" value="Genomic_DNA"/>
</dbReference>
<dbReference type="InterPro" id="IPR002052">
    <property type="entry name" value="DNA_methylase_N6_adenine_CS"/>
</dbReference>
<keyword evidence="2 5" id="KW-0808">Transferase</keyword>
<comment type="similarity">
    <text evidence="5">Belongs to the protein N5-glutamine methyltransferase family. PrmC subfamily.</text>
</comment>
<feature type="domain" description="Methyltransferase small" evidence="6">
    <location>
        <begin position="109"/>
        <end position="189"/>
    </location>
</feature>
<dbReference type="PANTHER" id="PTHR18895:SF74">
    <property type="entry name" value="MTRF1L RELEASE FACTOR GLUTAMINE METHYLTRANSFERASE"/>
    <property type="match status" value="1"/>
</dbReference>
<protein>
    <recommendedName>
        <fullName evidence="5">Release factor glutamine methyltransferase</fullName>
        <shortName evidence="5">RF MTase</shortName>
        <ecNumber evidence="5">2.1.1.297</ecNumber>
    </recommendedName>
    <alternativeName>
        <fullName evidence="5">N5-glutamine methyltransferase PrmC</fullName>
    </alternativeName>
    <alternativeName>
        <fullName evidence="5">Protein-(glutamine-N5) MTase PrmC</fullName>
    </alternativeName>
    <alternativeName>
        <fullName evidence="5">Protein-glutamine N-methyltransferase PrmC</fullName>
    </alternativeName>
</protein>
<dbReference type="SUPFAM" id="SSF53335">
    <property type="entry name" value="S-adenosyl-L-methionine-dependent methyltransferases"/>
    <property type="match status" value="1"/>
</dbReference>
<feature type="binding site" evidence="5">
    <location>
        <position position="144"/>
    </location>
    <ligand>
        <name>S-adenosyl-L-methionine</name>
        <dbReference type="ChEBI" id="CHEBI:59789"/>
    </ligand>
</feature>
<dbReference type="EMBL" id="JACHFK010000003">
    <property type="protein sequence ID" value="MBB5376090.1"/>
    <property type="molecule type" value="Genomic_DNA"/>
</dbReference>
<keyword evidence="3 5" id="KW-0949">S-adenosyl-L-methionine</keyword>
<evidence type="ECO:0000256" key="1">
    <source>
        <dbReference type="ARBA" id="ARBA00022603"/>
    </source>
</evidence>
<dbReference type="Pfam" id="PF17827">
    <property type="entry name" value="PrmC_N"/>
    <property type="match status" value="1"/>
</dbReference>
<dbReference type="PROSITE" id="PS00092">
    <property type="entry name" value="N6_MTASE"/>
    <property type="match status" value="1"/>
</dbReference>
<evidence type="ECO:0000313" key="8">
    <source>
        <dbReference type="EMBL" id="GHF40874.1"/>
    </source>
</evidence>
<dbReference type="Proteomes" id="UP000619376">
    <property type="component" value="Unassembled WGS sequence"/>
</dbReference>
<dbReference type="AlphaFoldDB" id="A0A7W8KD99"/>